<name>A0A914LQ49_MELIC</name>
<dbReference type="WBParaSite" id="Minc3s04725g36886">
    <property type="protein sequence ID" value="Minc3s04725g36886"/>
    <property type="gene ID" value="Minc3s04725g36886"/>
</dbReference>
<evidence type="ECO:0000313" key="1">
    <source>
        <dbReference type="Proteomes" id="UP000887563"/>
    </source>
</evidence>
<organism evidence="1 2">
    <name type="scientific">Meloidogyne incognita</name>
    <name type="common">Southern root-knot nematode worm</name>
    <name type="synonym">Oxyuris incognita</name>
    <dbReference type="NCBI Taxonomy" id="6306"/>
    <lineage>
        <taxon>Eukaryota</taxon>
        <taxon>Metazoa</taxon>
        <taxon>Ecdysozoa</taxon>
        <taxon>Nematoda</taxon>
        <taxon>Chromadorea</taxon>
        <taxon>Rhabditida</taxon>
        <taxon>Tylenchina</taxon>
        <taxon>Tylenchomorpha</taxon>
        <taxon>Tylenchoidea</taxon>
        <taxon>Meloidogynidae</taxon>
        <taxon>Meloidogyninae</taxon>
        <taxon>Meloidogyne</taxon>
        <taxon>Meloidogyne incognita group</taxon>
    </lineage>
</organism>
<accession>A0A914LQ49</accession>
<keyword evidence="1" id="KW-1185">Reference proteome</keyword>
<dbReference type="AlphaFoldDB" id="A0A914LQ49"/>
<evidence type="ECO:0000313" key="3">
    <source>
        <dbReference type="WBParaSite" id="Minc3s04725g36886"/>
    </source>
</evidence>
<dbReference type="Proteomes" id="UP000887563">
    <property type="component" value="Unplaced"/>
</dbReference>
<protein>
    <submittedName>
        <fullName evidence="2 3">Uncharacterized protein</fullName>
    </submittedName>
</protein>
<proteinExistence type="predicted"/>
<reference evidence="2 3" key="1">
    <citation type="submission" date="2022-11" db="UniProtKB">
        <authorList>
            <consortium name="WormBaseParasite"/>
        </authorList>
    </citation>
    <scope>IDENTIFICATION</scope>
</reference>
<sequence length="163" mass="18927">MARTRRWAHDILKFKELPKDSFTCSSKTFLQLPWLFLFNRNESTPLIPEASSARKNFNHVLGWSRDQLQWRAIPFEPEHHIFLFSDTLSNGLCRDVVIHFFAVDIKQYVAWKDVLRCYTAWLNGRDDDVRSLELKAIISGKPSLLNQLPSSPQLSQLEGLLAI</sequence>
<evidence type="ECO:0000313" key="2">
    <source>
        <dbReference type="WBParaSite" id="Minc3s00747g16825"/>
    </source>
</evidence>
<dbReference type="WBParaSite" id="Minc3s00747g16825">
    <property type="protein sequence ID" value="Minc3s00747g16825"/>
    <property type="gene ID" value="Minc3s00747g16825"/>
</dbReference>